<proteinExistence type="predicted"/>
<dbReference type="Proteomes" id="UP001209878">
    <property type="component" value="Unassembled WGS sequence"/>
</dbReference>
<reference evidence="2" key="1">
    <citation type="journal article" date="2023" name="Mol. Biol. Evol.">
        <title>Third-Generation Sequencing Reveals the Adaptive Role of the Epigenome in Three Deep-Sea Polychaetes.</title>
        <authorList>
            <person name="Perez M."/>
            <person name="Aroh O."/>
            <person name="Sun Y."/>
            <person name="Lan Y."/>
            <person name="Juniper S.K."/>
            <person name="Young C.R."/>
            <person name="Angers B."/>
            <person name="Qian P.Y."/>
        </authorList>
    </citation>
    <scope>NUCLEOTIDE SEQUENCE</scope>
    <source>
        <strain evidence="2">R07B-5</strain>
    </source>
</reference>
<evidence type="ECO:0000256" key="1">
    <source>
        <dbReference type="SAM" id="MobiDB-lite"/>
    </source>
</evidence>
<evidence type="ECO:0000313" key="2">
    <source>
        <dbReference type="EMBL" id="KAK2191472.1"/>
    </source>
</evidence>
<comment type="caution">
    <text evidence="2">The sequence shown here is derived from an EMBL/GenBank/DDBJ whole genome shotgun (WGS) entry which is preliminary data.</text>
</comment>
<keyword evidence="3" id="KW-1185">Reference proteome</keyword>
<name>A0AAD9UJF3_RIDPI</name>
<gene>
    <name evidence="2" type="ORF">NP493_53g20024</name>
</gene>
<evidence type="ECO:0000313" key="3">
    <source>
        <dbReference type="Proteomes" id="UP001209878"/>
    </source>
</evidence>
<accession>A0AAD9UJF3</accession>
<sequence length="90" mass="10194">MTHWMHGSFFLPSCIPSPLKKRRFNSGEDRSKPRRGSCVQWRHQAITAEPLGKLNTRMVIDPHNLYAGTKEAASFRSNTSGNVRLCPPTQ</sequence>
<organism evidence="2 3">
    <name type="scientific">Ridgeia piscesae</name>
    <name type="common">Tubeworm</name>
    <dbReference type="NCBI Taxonomy" id="27915"/>
    <lineage>
        <taxon>Eukaryota</taxon>
        <taxon>Metazoa</taxon>
        <taxon>Spiralia</taxon>
        <taxon>Lophotrochozoa</taxon>
        <taxon>Annelida</taxon>
        <taxon>Polychaeta</taxon>
        <taxon>Sedentaria</taxon>
        <taxon>Canalipalpata</taxon>
        <taxon>Sabellida</taxon>
        <taxon>Siboglinidae</taxon>
        <taxon>Ridgeia</taxon>
    </lineage>
</organism>
<protein>
    <submittedName>
        <fullName evidence="2">Uncharacterized protein</fullName>
    </submittedName>
</protein>
<feature type="region of interest" description="Disordered" evidence="1">
    <location>
        <begin position="20"/>
        <end position="39"/>
    </location>
</feature>
<dbReference type="EMBL" id="JAODUO010000053">
    <property type="protein sequence ID" value="KAK2191472.1"/>
    <property type="molecule type" value="Genomic_DNA"/>
</dbReference>
<dbReference type="AlphaFoldDB" id="A0AAD9UJF3"/>